<feature type="transmembrane region" description="Helical" evidence="9">
    <location>
        <begin position="409"/>
        <end position="432"/>
    </location>
</feature>
<feature type="compositionally biased region" description="Low complexity" evidence="8">
    <location>
        <begin position="1317"/>
        <end position="1326"/>
    </location>
</feature>
<feature type="transmembrane region" description="Helical" evidence="9">
    <location>
        <begin position="453"/>
        <end position="469"/>
    </location>
</feature>
<protein>
    <recommendedName>
        <fullName evidence="10">Amino acid transporter transmembrane domain-containing protein</fullName>
    </recommendedName>
</protein>
<feature type="region of interest" description="Disordered" evidence="8">
    <location>
        <begin position="1042"/>
        <end position="1070"/>
    </location>
</feature>
<feature type="compositionally biased region" description="Low complexity" evidence="8">
    <location>
        <begin position="1203"/>
        <end position="1234"/>
    </location>
</feature>
<feature type="compositionally biased region" description="Basic and acidic residues" evidence="8">
    <location>
        <begin position="107"/>
        <end position="134"/>
    </location>
</feature>
<evidence type="ECO:0000256" key="8">
    <source>
        <dbReference type="SAM" id="MobiDB-lite"/>
    </source>
</evidence>
<evidence type="ECO:0000256" key="9">
    <source>
        <dbReference type="SAM" id="Phobius"/>
    </source>
</evidence>
<keyword evidence="12" id="KW-1185">Reference proteome</keyword>
<evidence type="ECO:0000256" key="7">
    <source>
        <dbReference type="ARBA" id="ARBA00023136"/>
    </source>
</evidence>
<keyword evidence="7 9" id="KW-0472">Membrane</keyword>
<keyword evidence="4 9" id="KW-0812">Transmembrane</keyword>
<evidence type="ECO:0000313" key="12">
    <source>
        <dbReference type="Proteomes" id="UP000239156"/>
    </source>
</evidence>
<feature type="region of interest" description="Disordered" evidence="8">
    <location>
        <begin position="1380"/>
        <end position="1415"/>
    </location>
</feature>
<evidence type="ECO:0000256" key="6">
    <source>
        <dbReference type="ARBA" id="ARBA00022989"/>
    </source>
</evidence>
<dbReference type="GO" id="GO:0015179">
    <property type="term" value="F:L-amino acid transmembrane transporter activity"/>
    <property type="evidence" value="ECO:0007669"/>
    <property type="project" value="TreeGrafter"/>
</dbReference>
<feature type="compositionally biased region" description="Polar residues" evidence="8">
    <location>
        <begin position="788"/>
        <end position="799"/>
    </location>
</feature>
<feature type="transmembrane region" description="Helical" evidence="9">
    <location>
        <begin position="370"/>
        <end position="389"/>
    </location>
</feature>
<feature type="compositionally biased region" description="Basic and acidic residues" evidence="8">
    <location>
        <begin position="25"/>
        <end position="51"/>
    </location>
</feature>
<keyword evidence="5" id="KW-0029">Amino-acid transport</keyword>
<feature type="transmembrane region" description="Helical" evidence="9">
    <location>
        <begin position="515"/>
        <end position="536"/>
    </location>
</feature>
<dbReference type="GO" id="GO:0005783">
    <property type="term" value="C:endoplasmic reticulum"/>
    <property type="evidence" value="ECO:0007669"/>
    <property type="project" value="TreeGrafter"/>
</dbReference>
<feature type="compositionally biased region" description="Polar residues" evidence="8">
    <location>
        <begin position="9"/>
        <end position="24"/>
    </location>
</feature>
<dbReference type="EMBL" id="PKSL01000010">
    <property type="protein sequence ID" value="POW15837.1"/>
    <property type="molecule type" value="Genomic_DNA"/>
</dbReference>
<sequence>MRVVDSRSDMTSSPSIAKPSQANLKKNELIKTNSDKDDNNMDGHREPHSDQHGTLFSITEDEESANTHLNYPPPRLASTIASRESAFEADSDTLSEIEAIATTSTRTGEEGKSNGKGGRNETELRMDGLIENGKRRGSVITTEEEEEEEAEEAYSDERMEEPLLPQSKRKSKSKSTTARTEAEDYTHLLDKGTGMMAGVANMANSILGAGIIGLPYALKNAGFITGTIMVIVLGIVTDWSIRLIALNSKLTGQRTYIGILENSFGFPDWFSFIVSRPFVICFFTITVSYPLSLYRDIGKLSKASAMALLSMVMIVFSVALGGPSVDTKLKGNPSLRWTFIQPGIIEAIGVIILIYGSLRTPTLDRFAQVTHVSTGLSVLACLVMSFSGFLTFTDKTEANILNNFPRDDLVINIARVCFGLNMFTTLPLECFVCRETIDTFFYPDEMFNLRRHVIYTTLLVGIGMLLSLWTCDLGVVLELTGGLAASALAYVFPAACQLKLSTKNTSTSILQRENWAGLLTVFFGLAVMIISTFNSLSKALDPNRIPKRTLPAKRVEAASKMEPSKANPKETTTTTKTKTTATPKESKTSKPAKVDPNYLPVTNAEVQSLLVWSTTQDKGEKAWAAFQKSRSEDSFFKTRGYDPQEDRWLTRLKRYLKFFKGRKRTDQPKGKATSGWPITKEKFILWAYRDPRPTIRSITTYLQTVEAARLATHHLFVDDFPDLSGQSLQVDKQVKETLNYFERKFSGKDTSQTQTKTKTTSATRASTSASSSTSKTTTRSKTDKVAITDSQPTAENNPAQVIPKPAKKFFPKTGTSTKSSDVLIAFCSETIDATTAQDSTTDDTQLNTEKHTLKTNTTAEKSAPSTSKIVTRSKIDKVVTTDSQPTTENNPSQVDILKPAKKFFPKTGTSTKSSDVLIAIQSETSNNLTARGSTAENKQLDTEKHSDKTNTTADSTTDDTQLDTEKHTLKTKTTAEKSAPSASQISTKSKIDKLATTDSQLTTENNPSQVDIPKPAEKFFPKTGTSTKSSDFLNTFQSETTNVKTAKDSTTEDTQLDTEKNPNKINTPAAKSATSISKIITTSKIDKVVTTDSQLTTENNPSQVDIPKPAEKFFPKTGTSTKSSDVLNTFQSETTNTTTAQNSTTENKQLDTEKYPNKTHTPAAKSAVDTTNKTYPEMNANLITAEASTEDTHHDTCKSSSQLPSNSLKKSSTTSASTRPTRISPKKAATATTTVSNTNRPLKRKLLEIPKSKKKKSIDSSSGTVSSTSTSASSSLPPIPVSSLASKLLAPTSLPAIPSSLSRKPSPPRRPRPRRPSIPSSFSDISIKPKKIVASSSANPKPSQTLPPRPLANYDDNELPKTTVLKKVVHDLDPKSTIVSGKEEVLEPGKIPTISINSSPDDPPPSTTTTNRESPEIIIEVGTKKPTIKHTCSPSEFSSDDHSHPALLPHPSSSPSTTIHQQKKIKSNPILTTIRKQLAKYNQQQLAQKQKQKQDPDLEILPTISTPPVNLTEQFNMDVDEDVKIDQFPSIYHQINSFVDLINFPEIREQVFVELQRDHPNNLSVEEVIEGLSTEIEGSTGIGGELNHIASSEDLIACLEPYLTYWSQQGISGFPILAIKVCIWLDSYHPKVTEEESMGISICFDKLSRKIVNGFPEEEQGLSMFNYPTSFIESPIWLSFLDFNGWSSYPLDHLSPFSTAGCTSASSIPRSPSPFLDNLPHPNLTDKIFNHTLTGLHLPSSKIKVIVINTNSKIKFNIRETQFIRSNIENSY</sequence>
<gene>
    <name evidence="11" type="ORF">PSTT_01780</name>
</gene>
<feature type="transmembrane region" description="Helical" evidence="9">
    <location>
        <begin position="337"/>
        <end position="358"/>
    </location>
</feature>
<feature type="compositionally biased region" description="Polar residues" evidence="8">
    <location>
        <begin position="997"/>
        <end position="1009"/>
    </location>
</feature>
<feature type="compositionally biased region" description="Low complexity" evidence="8">
    <location>
        <begin position="836"/>
        <end position="845"/>
    </location>
</feature>
<feature type="compositionally biased region" description="Polar residues" evidence="8">
    <location>
        <begin position="928"/>
        <end position="937"/>
    </location>
</feature>
<dbReference type="Proteomes" id="UP000239156">
    <property type="component" value="Unassembled WGS sequence"/>
</dbReference>
<evidence type="ECO:0000313" key="11">
    <source>
        <dbReference type="EMBL" id="POW15837.1"/>
    </source>
</evidence>
<evidence type="ECO:0000256" key="2">
    <source>
        <dbReference type="ARBA" id="ARBA00008066"/>
    </source>
</evidence>
<evidence type="ECO:0000256" key="4">
    <source>
        <dbReference type="ARBA" id="ARBA00022692"/>
    </source>
</evidence>
<feature type="compositionally biased region" description="Polar residues" evidence="8">
    <location>
        <begin position="1334"/>
        <end position="1344"/>
    </location>
</feature>
<organism evidence="11 12">
    <name type="scientific">Puccinia striiformis</name>
    <dbReference type="NCBI Taxonomy" id="27350"/>
    <lineage>
        <taxon>Eukaryota</taxon>
        <taxon>Fungi</taxon>
        <taxon>Dikarya</taxon>
        <taxon>Basidiomycota</taxon>
        <taxon>Pucciniomycotina</taxon>
        <taxon>Pucciniomycetes</taxon>
        <taxon>Pucciniales</taxon>
        <taxon>Pucciniaceae</taxon>
        <taxon>Puccinia</taxon>
    </lineage>
</organism>
<feature type="compositionally biased region" description="Low complexity" evidence="8">
    <location>
        <begin position="1445"/>
        <end position="1456"/>
    </location>
</feature>
<dbReference type="VEuPathDB" id="FungiDB:PSTT_01780"/>
<evidence type="ECO:0000259" key="10">
    <source>
        <dbReference type="Pfam" id="PF01490"/>
    </source>
</evidence>
<evidence type="ECO:0000256" key="1">
    <source>
        <dbReference type="ARBA" id="ARBA00004141"/>
    </source>
</evidence>
<feature type="compositionally biased region" description="Polar residues" evidence="8">
    <location>
        <begin position="1117"/>
        <end position="1127"/>
    </location>
</feature>
<keyword evidence="6 9" id="KW-1133">Transmembrane helix</keyword>
<reference evidence="11" key="1">
    <citation type="submission" date="2017-12" db="EMBL/GenBank/DDBJ databases">
        <title>Gene loss provides genomic basis for host adaptation in cereal stripe rust fungi.</title>
        <authorList>
            <person name="Xia C."/>
        </authorList>
    </citation>
    <scope>NUCLEOTIDE SEQUENCE [LARGE SCALE GENOMIC DNA]</scope>
    <source>
        <strain evidence="11">93-210</strain>
    </source>
</reference>
<feature type="compositionally biased region" description="Polar residues" evidence="8">
    <location>
        <begin position="854"/>
        <end position="870"/>
    </location>
</feature>
<keyword evidence="3" id="KW-0813">Transport</keyword>
<feature type="region of interest" description="Disordered" evidence="8">
    <location>
        <begin position="1428"/>
        <end position="1467"/>
    </location>
</feature>
<dbReference type="PANTHER" id="PTHR22950">
    <property type="entry name" value="AMINO ACID TRANSPORTER"/>
    <property type="match status" value="1"/>
</dbReference>
<feature type="transmembrane region" description="Helical" evidence="9">
    <location>
        <begin position="303"/>
        <end position="325"/>
    </location>
</feature>
<dbReference type="Pfam" id="PF01490">
    <property type="entry name" value="Aa_trans"/>
    <property type="match status" value="2"/>
</dbReference>
<feature type="transmembrane region" description="Helical" evidence="9">
    <location>
        <begin position="269"/>
        <end position="291"/>
    </location>
</feature>
<dbReference type="GO" id="GO:0016020">
    <property type="term" value="C:membrane"/>
    <property type="evidence" value="ECO:0007669"/>
    <property type="project" value="UniProtKB-SubCell"/>
</dbReference>
<feature type="region of interest" description="Disordered" evidence="8">
    <location>
        <begin position="836"/>
        <end position="893"/>
    </location>
</feature>
<feature type="compositionally biased region" description="Basic residues" evidence="8">
    <location>
        <begin position="1306"/>
        <end position="1315"/>
    </location>
</feature>
<feature type="compositionally biased region" description="Low complexity" evidence="8">
    <location>
        <begin position="1259"/>
        <end position="1278"/>
    </location>
</feature>
<feature type="transmembrane region" description="Helical" evidence="9">
    <location>
        <begin position="221"/>
        <end position="241"/>
    </location>
</feature>
<feature type="region of interest" description="Disordered" evidence="8">
    <location>
        <begin position="749"/>
        <end position="799"/>
    </location>
</feature>
<comment type="caution">
    <text evidence="11">The sequence shown here is derived from an EMBL/GenBank/DDBJ whole genome shotgun (WGS) entry which is preliminary data.</text>
</comment>
<feature type="compositionally biased region" description="Basic and acidic residues" evidence="8">
    <location>
        <begin position="938"/>
        <end position="948"/>
    </location>
</feature>
<feature type="region of interest" description="Disordered" evidence="8">
    <location>
        <begin position="551"/>
        <end position="596"/>
    </location>
</feature>
<feature type="region of interest" description="Disordered" evidence="8">
    <location>
        <begin position="928"/>
        <end position="991"/>
    </location>
</feature>
<feature type="region of interest" description="Disordered" evidence="8">
    <location>
        <begin position="1"/>
        <end position="79"/>
    </location>
</feature>
<feature type="compositionally biased region" description="Low complexity" evidence="8">
    <location>
        <begin position="565"/>
        <end position="583"/>
    </location>
</feature>
<feature type="compositionally biased region" description="Basic and acidic residues" evidence="8">
    <location>
        <begin position="553"/>
        <end position="563"/>
    </location>
</feature>
<feature type="region of interest" description="Disordered" evidence="8">
    <location>
        <begin position="1295"/>
        <end position="1357"/>
    </location>
</feature>
<dbReference type="VEuPathDB" id="FungiDB:PSHT_14616"/>
<feature type="compositionally biased region" description="Low complexity" evidence="8">
    <location>
        <begin position="1128"/>
        <end position="1147"/>
    </location>
</feature>
<feature type="compositionally biased region" description="Acidic residues" evidence="8">
    <location>
        <begin position="142"/>
        <end position="154"/>
    </location>
</feature>
<evidence type="ECO:0000256" key="3">
    <source>
        <dbReference type="ARBA" id="ARBA00022448"/>
    </source>
</evidence>
<comment type="similarity">
    <text evidence="2">Belongs to the amino acid/polyamine transporter 2 family.</text>
</comment>
<name>A0A2S4W2E3_9BASI</name>
<feature type="region of interest" description="Disordered" evidence="8">
    <location>
        <begin position="1092"/>
        <end position="1172"/>
    </location>
</feature>
<dbReference type="InterPro" id="IPR013057">
    <property type="entry name" value="AA_transpt_TM"/>
</dbReference>
<feature type="compositionally biased region" description="Polar residues" evidence="8">
    <location>
        <begin position="1093"/>
        <end position="1103"/>
    </location>
</feature>
<evidence type="ECO:0000256" key="5">
    <source>
        <dbReference type="ARBA" id="ARBA00022970"/>
    </source>
</evidence>
<proteinExistence type="inferred from homology"/>
<accession>A0A2S4W2E3</accession>
<feature type="region of interest" description="Disordered" evidence="8">
    <location>
        <begin position="1187"/>
        <end position="1278"/>
    </location>
</feature>
<feature type="region of interest" description="Disordered" evidence="8">
    <location>
        <begin position="100"/>
        <end position="185"/>
    </location>
</feature>
<dbReference type="PANTHER" id="PTHR22950:SF458">
    <property type="entry name" value="SODIUM-COUPLED NEUTRAL AMINO ACID TRANSPORTER 11-RELATED"/>
    <property type="match status" value="1"/>
</dbReference>
<feature type="region of interest" description="Disordered" evidence="8">
    <location>
        <begin position="997"/>
        <end position="1016"/>
    </location>
</feature>
<comment type="subcellular location">
    <subcellularLocation>
        <location evidence="1">Membrane</location>
        <topology evidence="1">Multi-pass membrane protein</topology>
    </subcellularLocation>
</comment>
<feature type="compositionally biased region" description="Low complexity" evidence="8">
    <location>
        <begin position="749"/>
        <end position="779"/>
    </location>
</feature>
<feature type="compositionally biased region" description="Polar residues" evidence="8">
    <location>
        <begin position="880"/>
        <end position="893"/>
    </location>
</feature>
<feature type="domain" description="Amino acid transporter transmembrane" evidence="10">
    <location>
        <begin position="279"/>
        <end position="535"/>
    </location>
</feature>
<feature type="transmembrane region" description="Helical" evidence="9">
    <location>
        <begin position="475"/>
        <end position="495"/>
    </location>
</feature>
<feature type="domain" description="Amino acid transporter transmembrane" evidence="10">
    <location>
        <begin position="192"/>
        <end position="256"/>
    </location>
</feature>